<dbReference type="FunFam" id="2.60.40.10:FF:000774">
    <property type="entry name" value="Hepatitis A virus cellular receptor 1"/>
    <property type="match status" value="1"/>
</dbReference>
<keyword evidence="3 10" id="KW-0732">Signal</keyword>
<keyword evidence="6" id="KW-1015">Disulfide bond</keyword>
<keyword evidence="7" id="KW-0325">Glycoprotein</keyword>
<evidence type="ECO:0000256" key="10">
    <source>
        <dbReference type="SAM" id="SignalP"/>
    </source>
</evidence>
<keyword evidence="8" id="KW-0393">Immunoglobulin domain</keyword>
<feature type="domain" description="Ig-like" evidence="11">
    <location>
        <begin position="42"/>
        <end position="124"/>
    </location>
</feature>
<feature type="chain" id="PRO_5032426465" description="Ig-like domain-containing protein" evidence="10">
    <location>
        <begin position="36"/>
        <end position="167"/>
    </location>
</feature>
<dbReference type="InterPro" id="IPR007110">
    <property type="entry name" value="Ig-like_dom"/>
</dbReference>
<dbReference type="Pfam" id="PF07686">
    <property type="entry name" value="V-set"/>
    <property type="match status" value="1"/>
</dbReference>
<dbReference type="InterPro" id="IPR013783">
    <property type="entry name" value="Ig-like_fold"/>
</dbReference>
<dbReference type="InterPro" id="IPR003599">
    <property type="entry name" value="Ig_sub"/>
</dbReference>
<dbReference type="PROSITE" id="PS50835">
    <property type="entry name" value="IG_LIKE"/>
    <property type="match status" value="1"/>
</dbReference>
<proteinExistence type="inferred from homology"/>
<dbReference type="PANTHER" id="PTHR46608:SF3">
    <property type="entry name" value="T-CELL IMMUNOGLOBULIN AND MUCIN DOMAIN-CONTAINING PROTEIN 4"/>
    <property type="match status" value="1"/>
</dbReference>
<evidence type="ECO:0000256" key="9">
    <source>
        <dbReference type="ARBA" id="ARBA00038203"/>
    </source>
</evidence>
<accession>H9GVZ3</accession>
<dbReference type="HOGENOM" id="CLU_3092559_0_0_1"/>
<dbReference type="InParanoid" id="H9GVZ3"/>
<dbReference type="Proteomes" id="UP000001646">
    <property type="component" value="Unplaced"/>
</dbReference>
<dbReference type="Ensembl" id="ENSACAT00000026458.2">
    <property type="protein sequence ID" value="ENSACAP00000021630.2"/>
    <property type="gene ID" value="ENSACAG00000028140.2"/>
</dbReference>
<evidence type="ECO:0000256" key="8">
    <source>
        <dbReference type="ARBA" id="ARBA00023319"/>
    </source>
</evidence>
<dbReference type="GO" id="GO:0043277">
    <property type="term" value="P:apoptotic cell clearance"/>
    <property type="evidence" value="ECO:0000318"/>
    <property type="project" value="GO_Central"/>
</dbReference>
<evidence type="ECO:0000256" key="2">
    <source>
        <dbReference type="ARBA" id="ARBA00022692"/>
    </source>
</evidence>
<evidence type="ECO:0000256" key="1">
    <source>
        <dbReference type="ARBA" id="ARBA00004479"/>
    </source>
</evidence>
<keyword evidence="13" id="KW-1185">Reference proteome</keyword>
<dbReference type="GO" id="GO:0060097">
    <property type="term" value="P:cytoskeletal rearrangement involved in phagocytosis, engulfment"/>
    <property type="evidence" value="ECO:0000318"/>
    <property type="project" value="GO_Central"/>
</dbReference>
<comment type="subcellular location">
    <subcellularLocation>
        <location evidence="1">Membrane</location>
        <topology evidence="1">Single-pass type I membrane protein</topology>
    </subcellularLocation>
</comment>
<evidence type="ECO:0000256" key="6">
    <source>
        <dbReference type="ARBA" id="ARBA00023157"/>
    </source>
</evidence>
<dbReference type="PANTHER" id="PTHR46608">
    <property type="entry name" value="T-CELL IMMUNOGLOBULIN AND MUCIN DOMAIN-CONTAINING PROTEIN 4"/>
    <property type="match status" value="1"/>
</dbReference>
<organism evidence="12 13">
    <name type="scientific">Anolis carolinensis</name>
    <name type="common">Green anole</name>
    <name type="synonym">American chameleon</name>
    <dbReference type="NCBI Taxonomy" id="28377"/>
    <lineage>
        <taxon>Eukaryota</taxon>
        <taxon>Metazoa</taxon>
        <taxon>Chordata</taxon>
        <taxon>Craniata</taxon>
        <taxon>Vertebrata</taxon>
        <taxon>Euteleostomi</taxon>
        <taxon>Lepidosauria</taxon>
        <taxon>Squamata</taxon>
        <taxon>Bifurcata</taxon>
        <taxon>Unidentata</taxon>
        <taxon>Episquamata</taxon>
        <taxon>Toxicofera</taxon>
        <taxon>Iguania</taxon>
        <taxon>Dactyloidae</taxon>
        <taxon>Anolis</taxon>
    </lineage>
</organism>
<keyword evidence="5" id="KW-0472">Membrane</keyword>
<dbReference type="SMART" id="SM00409">
    <property type="entry name" value="IG"/>
    <property type="match status" value="1"/>
</dbReference>
<evidence type="ECO:0000256" key="5">
    <source>
        <dbReference type="ARBA" id="ARBA00023136"/>
    </source>
</evidence>
<feature type="signal peptide" evidence="10">
    <location>
        <begin position="1"/>
        <end position="35"/>
    </location>
</feature>
<dbReference type="Bgee" id="ENSACAG00000028140">
    <property type="expression patterns" value="Expressed in adrenal gland and 6 other cell types or tissues"/>
</dbReference>
<evidence type="ECO:0000256" key="3">
    <source>
        <dbReference type="ARBA" id="ARBA00022729"/>
    </source>
</evidence>
<reference evidence="12" key="1">
    <citation type="submission" date="2009-12" db="EMBL/GenBank/DDBJ databases">
        <title>The Genome Sequence of Anolis carolinensis (Green Anole Lizard).</title>
        <authorList>
            <consortium name="The Genome Sequencing Platform"/>
            <person name="Di Palma F."/>
            <person name="Alfoldi J."/>
            <person name="Heiman D."/>
            <person name="Young S."/>
            <person name="Grabherr M."/>
            <person name="Johnson J."/>
            <person name="Lander E.S."/>
            <person name="Lindblad-Toh K."/>
        </authorList>
    </citation>
    <scope>NUCLEOTIDE SEQUENCE [LARGE SCALE GENOMIC DNA]</scope>
    <source>
        <strain evidence="12">JBL SC #1</strain>
    </source>
</reference>
<reference evidence="12" key="3">
    <citation type="submission" date="2025-09" db="UniProtKB">
        <authorList>
            <consortium name="Ensembl"/>
        </authorList>
    </citation>
    <scope>IDENTIFICATION</scope>
</reference>
<sequence>MQYSVLSTGTMLPCLFLRWSLLLTTTGFIAMGAETLVQGKIGQDITLPCHYSVLKHGVTTMCWGRGSCPSSLCFDPIIWTDTSQEIVPKSSRYHLMGDIRHGDVSLTILNVTAKDAGEYCCRVEIPGWFNDLKIHVRTVIEKGSSGPTSLMVPGKSFCYLKQEVSLF</sequence>
<dbReference type="AlphaFoldDB" id="H9GVZ3"/>
<evidence type="ECO:0000256" key="7">
    <source>
        <dbReference type="ARBA" id="ARBA00023180"/>
    </source>
</evidence>
<protein>
    <recommendedName>
        <fullName evidence="11">Ig-like domain-containing protein</fullName>
    </recommendedName>
</protein>
<evidence type="ECO:0000259" key="11">
    <source>
        <dbReference type="PROSITE" id="PS50835"/>
    </source>
</evidence>
<keyword evidence="2" id="KW-0812">Transmembrane</keyword>
<reference evidence="12" key="2">
    <citation type="submission" date="2025-08" db="UniProtKB">
        <authorList>
            <consortium name="Ensembl"/>
        </authorList>
    </citation>
    <scope>IDENTIFICATION</scope>
</reference>
<keyword evidence="4" id="KW-1133">Transmembrane helix</keyword>
<dbReference type="GO" id="GO:0001786">
    <property type="term" value="F:phosphatidylserine binding"/>
    <property type="evidence" value="ECO:0000318"/>
    <property type="project" value="GO_Central"/>
</dbReference>
<dbReference type="SUPFAM" id="SSF48726">
    <property type="entry name" value="Immunoglobulin"/>
    <property type="match status" value="1"/>
</dbReference>
<evidence type="ECO:0000313" key="12">
    <source>
        <dbReference type="Ensembl" id="ENSACAP00000021630.2"/>
    </source>
</evidence>
<dbReference type="Gene3D" id="2.60.40.10">
    <property type="entry name" value="Immunoglobulins"/>
    <property type="match status" value="1"/>
</dbReference>
<dbReference type="GeneTree" id="ENSGT00940000161609"/>
<dbReference type="InterPro" id="IPR013106">
    <property type="entry name" value="Ig_V-set"/>
</dbReference>
<comment type="similarity">
    <text evidence="9">Belongs to the immunoglobulin superfamily. TIM family.</text>
</comment>
<evidence type="ECO:0000256" key="4">
    <source>
        <dbReference type="ARBA" id="ARBA00022989"/>
    </source>
</evidence>
<name>H9GVZ3_ANOCA</name>
<evidence type="ECO:0000313" key="13">
    <source>
        <dbReference type="Proteomes" id="UP000001646"/>
    </source>
</evidence>
<dbReference type="InterPro" id="IPR036179">
    <property type="entry name" value="Ig-like_dom_sf"/>
</dbReference>
<dbReference type="GO" id="GO:0016020">
    <property type="term" value="C:membrane"/>
    <property type="evidence" value="ECO:0007669"/>
    <property type="project" value="UniProtKB-SubCell"/>
</dbReference>